<protein>
    <submittedName>
        <fullName evidence="3">Uncharacterized protein</fullName>
    </submittedName>
</protein>
<reference evidence="4 5" key="2">
    <citation type="submission" date="2024-05" db="EMBL/GenBank/DDBJ databases">
        <authorList>
            <person name="Chen Y."/>
            <person name="Shah S."/>
            <person name="Dougan E. K."/>
            <person name="Thang M."/>
            <person name="Chan C."/>
        </authorList>
    </citation>
    <scope>NUCLEOTIDE SEQUENCE [LARGE SCALE GENOMIC DNA]</scope>
</reference>
<feature type="coiled-coil region" evidence="1">
    <location>
        <begin position="134"/>
        <end position="161"/>
    </location>
</feature>
<dbReference type="AlphaFoldDB" id="A0A9P1CDC0"/>
<comment type="caution">
    <text evidence="3">The sequence shown here is derived from an EMBL/GenBank/DDBJ whole genome shotgun (WGS) entry which is preliminary data.</text>
</comment>
<dbReference type="EMBL" id="CAMXCT020001369">
    <property type="protein sequence ID" value="CAL1142815.1"/>
    <property type="molecule type" value="Genomic_DNA"/>
</dbReference>
<reference evidence="3" key="1">
    <citation type="submission" date="2022-10" db="EMBL/GenBank/DDBJ databases">
        <authorList>
            <person name="Chen Y."/>
            <person name="Dougan E. K."/>
            <person name="Chan C."/>
            <person name="Rhodes N."/>
            <person name="Thang M."/>
        </authorList>
    </citation>
    <scope>NUCLEOTIDE SEQUENCE</scope>
</reference>
<dbReference type="EMBL" id="CAMXCT030001369">
    <property type="protein sequence ID" value="CAL4776752.1"/>
    <property type="molecule type" value="Genomic_DNA"/>
</dbReference>
<feature type="compositionally biased region" description="Basic and acidic residues" evidence="2">
    <location>
        <begin position="211"/>
        <end position="220"/>
    </location>
</feature>
<evidence type="ECO:0000313" key="3">
    <source>
        <dbReference type="EMBL" id="CAI3989440.1"/>
    </source>
</evidence>
<evidence type="ECO:0000256" key="2">
    <source>
        <dbReference type="SAM" id="MobiDB-lite"/>
    </source>
</evidence>
<evidence type="ECO:0000313" key="5">
    <source>
        <dbReference type="Proteomes" id="UP001152797"/>
    </source>
</evidence>
<sequence>MEIREVLGRLEQEAALASQEVDAKSDDGYVGGTEGVDQNKLQEAWQLQVELINAKEEVRQMRQRLATVKATGELSSPKSSLSPGAGWSEYAQVPSMPQLVLEHETSRERPFAGPRQIQPQVAAQEAECCDMSQVHHLEEQNMALQTEVEELRHSMEMAEAHLEGHPTPQLEVALHESRAHLRMSLQQQLQSSQQTLQSLRVGILEAEEQFEAEHEKRSNAERQLTALRSEKK</sequence>
<proteinExistence type="predicted"/>
<keyword evidence="1" id="KW-0175">Coiled coil</keyword>
<feature type="coiled-coil region" evidence="1">
    <location>
        <begin position="7"/>
        <end position="71"/>
    </location>
</feature>
<gene>
    <name evidence="3" type="ORF">C1SCF055_LOCUS16516</name>
</gene>
<name>A0A9P1CDC0_9DINO</name>
<evidence type="ECO:0000313" key="4">
    <source>
        <dbReference type="EMBL" id="CAL4776752.1"/>
    </source>
</evidence>
<dbReference type="Proteomes" id="UP001152797">
    <property type="component" value="Unassembled WGS sequence"/>
</dbReference>
<dbReference type="EMBL" id="CAMXCT010001369">
    <property type="protein sequence ID" value="CAI3989440.1"/>
    <property type="molecule type" value="Genomic_DNA"/>
</dbReference>
<evidence type="ECO:0000256" key="1">
    <source>
        <dbReference type="SAM" id="Coils"/>
    </source>
</evidence>
<keyword evidence="5" id="KW-1185">Reference proteome</keyword>
<accession>A0A9P1CDC0</accession>
<organism evidence="3">
    <name type="scientific">Cladocopium goreaui</name>
    <dbReference type="NCBI Taxonomy" id="2562237"/>
    <lineage>
        <taxon>Eukaryota</taxon>
        <taxon>Sar</taxon>
        <taxon>Alveolata</taxon>
        <taxon>Dinophyceae</taxon>
        <taxon>Suessiales</taxon>
        <taxon>Symbiodiniaceae</taxon>
        <taxon>Cladocopium</taxon>
    </lineage>
</organism>
<feature type="region of interest" description="Disordered" evidence="2">
    <location>
        <begin position="210"/>
        <end position="232"/>
    </location>
</feature>